<name>A0A3A4KQZ8_9NOCA</name>
<protein>
    <submittedName>
        <fullName evidence="2">Acyl-CoA dehydrogenase family protein</fullName>
    </submittedName>
</protein>
<dbReference type="EMBL" id="QZFU01000016">
    <property type="protein sequence ID" value="RJO77012.1"/>
    <property type="molecule type" value="Genomic_DNA"/>
</dbReference>
<dbReference type="InterPro" id="IPR006091">
    <property type="entry name" value="Acyl-CoA_Oxase/DH_mid-dom"/>
</dbReference>
<dbReference type="OrthoDB" id="4568976at2"/>
<dbReference type="GO" id="GO:0016627">
    <property type="term" value="F:oxidoreductase activity, acting on the CH-CH group of donors"/>
    <property type="evidence" value="ECO:0007669"/>
    <property type="project" value="InterPro"/>
</dbReference>
<gene>
    <name evidence="2" type="ORF">D5S18_12525</name>
</gene>
<comment type="caution">
    <text evidence="2">The sequence shown here is derived from an EMBL/GenBank/DDBJ whole genome shotgun (WGS) entry which is preliminary data.</text>
</comment>
<dbReference type="Proteomes" id="UP000266677">
    <property type="component" value="Unassembled WGS sequence"/>
</dbReference>
<accession>A0A3A4KQZ8</accession>
<reference evidence="2 3" key="1">
    <citation type="submission" date="2018-09" db="EMBL/GenBank/DDBJ databases">
        <title>YIM PH21274 draft genome.</title>
        <authorList>
            <person name="Miao C."/>
        </authorList>
    </citation>
    <scope>NUCLEOTIDE SEQUENCE [LARGE SCALE GENOMIC DNA]</scope>
    <source>
        <strain evidence="2 3">YIM PH 21724</strain>
    </source>
</reference>
<evidence type="ECO:0000313" key="2">
    <source>
        <dbReference type="EMBL" id="RJO77012.1"/>
    </source>
</evidence>
<dbReference type="Gene3D" id="2.40.110.10">
    <property type="entry name" value="Butyryl-CoA Dehydrogenase, subunit A, domain 2"/>
    <property type="match status" value="1"/>
</dbReference>
<dbReference type="InterPro" id="IPR046373">
    <property type="entry name" value="Acyl-CoA_Oxase/DH_mid-dom_sf"/>
</dbReference>
<dbReference type="InterPro" id="IPR009100">
    <property type="entry name" value="AcylCoA_DH/oxidase_NM_dom_sf"/>
</dbReference>
<sequence>MESVFDHVLTAPPEPLDTLQEVWARHLRTAAEFDRTVDAAVAGGFGADRLGFAFLSGYQEALRCLLPELAGLPSALCATEADGAHPAAIRARLTERAGGWVVDGTKTFVTLGRMARRLVVVASVGQEGERNVLRAALVDATADGVAIEDRPPAPFVPEIPHAAVTFTAAAAIPLPGDGYLDYLKPFRTLEDAHVLAAALGWLLRVARESNWPESVAQRLLAGVAMVRGLEVDRPGGGRTPGAHIALGGVYDFVAELLEELNPLWAEANPAHRARWERDRPLLGIAGRVRAQRLAAAWRAFEG</sequence>
<dbReference type="AlphaFoldDB" id="A0A3A4KQZ8"/>
<dbReference type="RefSeq" id="WP_120040103.1">
    <property type="nucleotide sequence ID" value="NZ_QZFU01000016.1"/>
</dbReference>
<proteinExistence type="predicted"/>
<feature type="domain" description="Acyl-CoA oxidase/dehydrogenase middle" evidence="1">
    <location>
        <begin position="76"/>
        <end position="167"/>
    </location>
</feature>
<keyword evidence="3" id="KW-1185">Reference proteome</keyword>
<dbReference type="Pfam" id="PF02770">
    <property type="entry name" value="Acyl-CoA_dh_M"/>
    <property type="match status" value="1"/>
</dbReference>
<organism evidence="2 3">
    <name type="scientific">Nocardia panacis</name>
    <dbReference type="NCBI Taxonomy" id="2340916"/>
    <lineage>
        <taxon>Bacteria</taxon>
        <taxon>Bacillati</taxon>
        <taxon>Actinomycetota</taxon>
        <taxon>Actinomycetes</taxon>
        <taxon>Mycobacteriales</taxon>
        <taxon>Nocardiaceae</taxon>
        <taxon>Nocardia</taxon>
    </lineage>
</organism>
<evidence type="ECO:0000259" key="1">
    <source>
        <dbReference type="Pfam" id="PF02770"/>
    </source>
</evidence>
<evidence type="ECO:0000313" key="3">
    <source>
        <dbReference type="Proteomes" id="UP000266677"/>
    </source>
</evidence>
<dbReference type="SUPFAM" id="SSF56645">
    <property type="entry name" value="Acyl-CoA dehydrogenase NM domain-like"/>
    <property type="match status" value="1"/>
</dbReference>